<reference evidence="1" key="1">
    <citation type="journal article" date="2004" name="Nature">
        <title>Genome duplication in the teleost fish Tetraodon nigroviridis reveals the early vertebrate proto-karyotype.</title>
        <authorList>
            <person name="Jaillon O."/>
            <person name="Aury J.-M."/>
            <person name="Brunet F."/>
            <person name="Petit J.-L."/>
            <person name="Stange-Thomann N."/>
            <person name="Mauceli E."/>
            <person name="Bouneau L."/>
            <person name="Fischer C."/>
            <person name="Ozouf-Costaz C."/>
            <person name="Bernot A."/>
            <person name="Nicaud S."/>
            <person name="Jaffe D."/>
            <person name="Fisher S."/>
            <person name="Lutfalla G."/>
            <person name="Dossat C."/>
            <person name="Segurens B."/>
            <person name="Dasilva C."/>
            <person name="Salanoubat M."/>
            <person name="Levy M."/>
            <person name="Boudet N."/>
            <person name="Castellano S."/>
            <person name="Anthouard V."/>
            <person name="Jubin C."/>
            <person name="Castelli V."/>
            <person name="Katinka M."/>
            <person name="Vacherie B."/>
            <person name="Biemont C."/>
            <person name="Skalli Z."/>
            <person name="Cattolico L."/>
            <person name="Poulain J."/>
            <person name="De Berardinis V."/>
            <person name="Cruaud C."/>
            <person name="Duprat S."/>
            <person name="Brottier P."/>
            <person name="Coutanceau J.-P."/>
            <person name="Gouzy J."/>
            <person name="Parra G."/>
            <person name="Lardier G."/>
            <person name="Chapple C."/>
            <person name="McKernan K.J."/>
            <person name="McEwan P."/>
            <person name="Bosak S."/>
            <person name="Kellis M."/>
            <person name="Volff J.-N."/>
            <person name="Guigo R."/>
            <person name="Zody M.C."/>
            <person name="Mesirov J."/>
            <person name="Lindblad-Toh K."/>
            <person name="Birren B."/>
            <person name="Nusbaum C."/>
            <person name="Kahn D."/>
            <person name="Robinson-Rechavi M."/>
            <person name="Laudet V."/>
            <person name="Schachter V."/>
            <person name="Quetier F."/>
            <person name="Saurin W."/>
            <person name="Scarpelli C."/>
            <person name="Wincker P."/>
            <person name="Lander E.S."/>
            <person name="Weissenbach J."/>
            <person name="Roest Crollius H."/>
        </authorList>
    </citation>
    <scope>NUCLEOTIDE SEQUENCE [LARGE SCALE GENOMIC DNA]</scope>
</reference>
<sequence length="28" mass="3076">MANLLRDIQELGSHAVDIYDYLLAGVGE</sequence>
<dbReference type="KEGG" id="tng:GSTEN00012630G001"/>
<accession>Q4SU48</accession>
<dbReference type="AlphaFoldDB" id="Q4SU48"/>
<name>Q4SU48_TETNG</name>
<proteinExistence type="predicted"/>
<evidence type="ECO:0000313" key="1">
    <source>
        <dbReference type="EMBL" id="CAF95834.1"/>
    </source>
</evidence>
<dbReference type="EMBL" id="CAAE01014025">
    <property type="protein sequence ID" value="CAF95834.1"/>
    <property type="molecule type" value="Genomic_DNA"/>
</dbReference>
<comment type="caution">
    <text evidence="1">The sequence shown here is derived from an EMBL/GenBank/DDBJ whole genome shotgun (WGS) entry which is preliminary data.</text>
</comment>
<protein>
    <submittedName>
        <fullName evidence="1">(spotted green pufferfish) hypothetical protein</fullName>
    </submittedName>
</protein>
<gene>
    <name evidence="1" type="ORF">GSTENG00012630001</name>
</gene>
<reference evidence="1" key="2">
    <citation type="submission" date="2004-02" db="EMBL/GenBank/DDBJ databases">
        <authorList>
            <consortium name="Genoscope"/>
            <consortium name="Whitehead Institute Centre for Genome Research"/>
        </authorList>
    </citation>
    <scope>NUCLEOTIDE SEQUENCE</scope>
</reference>
<organism evidence="1">
    <name type="scientific">Tetraodon nigroviridis</name>
    <name type="common">Spotted green pufferfish</name>
    <name type="synonym">Chelonodon nigroviridis</name>
    <dbReference type="NCBI Taxonomy" id="99883"/>
    <lineage>
        <taxon>Eukaryota</taxon>
        <taxon>Metazoa</taxon>
        <taxon>Chordata</taxon>
        <taxon>Craniata</taxon>
        <taxon>Vertebrata</taxon>
        <taxon>Euteleostomi</taxon>
        <taxon>Actinopterygii</taxon>
        <taxon>Neopterygii</taxon>
        <taxon>Teleostei</taxon>
        <taxon>Neoteleostei</taxon>
        <taxon>Acanthomorphata</taxon>
        <taxon>Eupercaria</taxon>
        <taxon>Tetraodontiformes</taxon>
        <taxon>Tetradontoidea</taxon>
        <taxon>Tetraodontidae</taxon>
        <taxon>Tetraodon</taxon>
    </lineage>
</organism>